<dbReference type="Proteomes" id="UP000266673">
    <property type="component" value="Unassembled WGS sequence"/>
</dbReference>
<evidence type="ECO:0000313" key="1">
    <source>
        <dbReference type="EMBL" id="RIB10310.1"/>
    </source>
</evidence>
<dbReference type="OrthoDB" id="4062651at2759"/>
<reference evidence="1 2" key="1">
    <citation type="submission" date="2018-06" db="EMBL/GenBank/DDBJ databases">
        <title>Comparative genomics reveals the genomic features of Rhizophagus irregularis, R. cerebriforme, R. diaphanum and Gigaspora rosea, and their symbiotic lifestyle signature.</title>
        <authorList>
            <person name="Morin E."/>
            <person name="San Clemente H."/>
            <person name="Chen E.C.H."/>
            <person name="De La Providencia I."/>
            <person name="Hainaut M."/>
            <person name="Kuo A."/>
            <person name="Kohler A."/>
            <person name="Murat C."/>
            <person name="Tang N."/>
            <person name="Roy S."/>
            <person name="Loubradou J."/>
            <person name="Henrissat B."/>
            <person name="Grigoriev I.V."/>
            <person name="Corradi N."/>
            <person name="Roux C."/>
            <person name="Martin F.M."/>
        </authorList>
    </citation>
    <scope>NUCLEOTIDE SEQUENCE [LARGE SCALE GENOMIC DNA]</scope>
    <source>
        <strain evidence="1 2">DAOM 194757</strain>
    </source>
</reference>
<keyword evidence="2" id="KW-1185">Reference proteome</keyword>
<gene>
    <name evidence="1" type="ORF">C2G38_2106393</name>
</gene>
<dbReference type="AlphaFoldDB" id="A0A397UJA0"/>
<feature type="non-terminal residue" evidence="1">
    <location>
        <position position="63"/>
    </location>
</feature>
<dbReference type="EMBL" id="QKWP01001266">
    <property type="protein sequence ID" value="RIB10310.1"/>
    <property type="molecule type" value="Genomic_DNA"/>
</dbReference>
<sequence>MMNKCLAEPQNRPTAKVLVNMLNRFYNGLNNTSTDLCKQIREIFNNSDKNFQYMIKQIKHNLL</sequence>
<accession>A0A397UJA0</accession>
<name>A0A397UJA0_9GLOM</name>
<proteinExistence type="predicted"/>
<comment type="caution">
    <text evidence="1">The sequence shown here is derived from an EMBL/GenBank/DDBJ whole genome shotgun (WGS) entry which is preliminary data.</text>
</comment>
<organism evidence="1 2">
    <name type="scientific">Gigaspora rosea</name>
    <dbReference type="NCBI Taxonomy" id="44941"/>
    <lineage>
        <taxon>Eukaryota</taxon>
        <taxon>Fungi</taxon>
        <taxon>Fungi incertae sedis</taxon>
        <taxon>Mucoromycota</taxon>
        <taxon>Glomeromycotina</taxon>
        <taxon>Glomeromycetes</taxon>
        <taxon>Diversisporales</taxon>
        <taxon>Gigasporaceae</taxon>
        <taxon>Gigaspora</taxon>
    </lineage>
</organism>
<evidence type="ECO:0000313" key="2">
    <source>
        <dbReference type="Proteomes" id="UP000266673"/>
    </source>
</evidence>
<protein>
    <recommendedName>
        <fullName evidence="3">Serine-threonine/tyrosine-protein kinase catalytic domain-containing protein</fullName>
    </recommendedName>
</protein>
<evidence type="ECO:0008006" key="3">
    <source>
        <dbReference type="Google" id="ProtNLM"/>
    </source>
</evidence>